<feature type="compositionally biased region" description="Polar residues" evidence="3">
    <location>
        <begin position="97"/>
        <end position="107"/>
    </location>
</feature>
<feature type="domain" description="DH" evidence="5">
    <location>
        <begin position="996"/>
        <end position="1188"/>
    </location>
</feature>
<evidence type="ECO:0000256" key="3">
    <source>
        <dbReference type="SAM" id="MobiDB-lite"/>
    </source>
</evidence>
<feature type="compositionally biased region" description="Low complexity" evidence="3">
    <location>
        <begin position="658"/>
        <end position="671"/>
    </location>
</feature>
<dbReference type="SUPFAM" id="SSF50729">
    <property type="entry name" value="PH domain-like"/>
    <property type="match status" value="1"/>
</dbReference>
<dbReference type="InterPro" id="IPR035899">
    <property type="entry name" value="DBL_dom_sf"/>
</dbReference>
<feature type="compositionally biased region" description="Polar residues" evidence="3">
    <location>
        <begin position="326"/>
        <end position="339"/>
    </location>
</feature>
<feature type="compositionally biased region" description="Low complexity" evidence="3">
    <location>
        <begin position="108"/>
        <end position="123"/>
    </location>
</feature>
<feature type="region of interest" description="Disordered" evidence="3">
    <location>
        <begin position="570"/>
        <end position="676"/>
    </location>
</feature>
<evidence type="ECO:0000259" key="4">
    <source>
        <dbReference type="PROSITE" id="PS50003"/>
    </source>
</evidence>
<sequence>MAHHQNDQTYFGYNHPQQPSQQQQYGNQLSSAGQSQLHRVPSFDSGDDATFFDGTNGRDSNDPSPGNGGTRVNGGYSTGGVPRRQTDELFMGGPSGYQPTQPNRTSSYGPGVPGYQQQYQAQPSHQTAQTYNPQQFPRTQSQYDPRAYSAVNAGHGTSHPPYNPAAYHNTGVARHTSYSGPPSGYSPGIYGSTAPYASPPLGSHLPSTPPLSQGQQQQYFTRTQSQYTRPTSQHISYMPQTHGPFSPGPPQHPGSALPPSRPNAYTPPAPPPPPFPPHSGTFLSDDFRDAMGPAQPTHAQASQSSQPIPMPASQQLPSLPTPESPILQTMTRYSSTSSHGEPAVNPLPPHPIHSPNRTSNASDHLRGRPLPGRPVDESDEEYISGLIGNGSHTGSADDLARESIWKEVEAAIDSIGPGAPSARPSIRTEASHHSPIDEGSEPAPLFSDGRGHGPGAQNNATNGHLSATGTGSYVNYGAYSDESDAEAAAGLEAMRMAEEQDAADNARRQSGESASTATYGQSLRVPQRTGEEPSSDSDYGNVDMGLYGGGYGASISYGDDSYAIPGAQWHSSEMEDQSRPLPTPGSIRRAPGVPASAHMDGDSIPYDYPIPDQDTIHPFPSFSSNARVDTFGTGGLSEPSPHRRRLSFDEGDETPWDSQASRQRSGSQSPQKNRDAEEFPELFYHPATSSMGTQRPLPSVPQASANQVPQLMAAGTYQGNAQYQLPYSLPSQVARNAYPSNLDSPANRALLGPSPQVPRSSSLSNHSSSPQAIPPVRSKTDAEERKLKMLKQQTGMRSGGPGSETGYDSPTIPPSAITLDLPAIPQGKRKRFTPAKLSTADFELCDEPWALSSIARWIKVMSEGETDLKIKVIVDGIVALFTHKVPTMNTADAETLGERVVKDMLEAGVLVEEEEWVKLRDIGMSGVIWQLTGLGCYAPRLHSTEMLGRCYSHHCSRTLKRISIIVSEPQRTQEDWATFYKVKKEDIEGINKKEIHRQNILHEIVQSEETYLGNLHILMVLYRDQLRSWQPPIINPKRMDTFIKEVFGKAEAVKKVNEDFLLAQLKYRQQEQGPWIVGFSDIFREWIRKAKKAYIEYAASFPTATMMVRKEAEKNILFRQFLDQARENELSRRLDWNTYLKAPITRLQHYSLLLFTVYKDMLQETEEKTNLNTAIEEIKTVTHDCDARVDEVTKKVALIELGSKLALRPGMEGVELNLQHLGRELIFRGDLQRTGGNRFTWLETHAILFDHYLVLAKPIQQRDSGGGSKHEAYDVSKVPIPMDLLVLESTNDDPVVKSAVRGLGTARAAPTATSQSQGVPGGGISHTPTSTSISSVSTVGSSRTMVANTVIDGPKDEKIMYPFRIKHLGKSEVYTLYALTAQNRQDWCDKILEAKTKHATSLFRQNAEPFRLRVMADTAFGSENHASGTKSILIKGTPLDRSIQEVEKMFENSGSRPGIVCRATVNCATAFHQPYGRQMVAIGTDYGVYVSDIKNPRGWTRAIQASKVTQLAVLEEFSLFLVLEPVFQKATEKRSRFSRKGNTEFFREYDEFYIPTECFGINLFQSSLAISTARGFEVLTLDKKQPWSVPDLKQPHVVTISGRLGGQKPLGMFRLSDTEFLLCYEECAVYVNKHGDVSRSVIMEFVGKAKSAAMYGPYIILFDSDFVEVRNAQNGRLRQVISGKDVRCLDDAQSGVSAMARTVKVALQHPESDGRQIVVELLLNEGQMD</sequence>
<dbReference type="Pfam" id="PF23582">
    <property type="entry name" value="WHD_RGF3"/>
    <property type="match status" value="1"/>
</dbReference>
<feature type="region of interest" description="Disordered" evidence="3">
    <location>
        <begin position="498"/>
        <end position="541"/>
    </location>
</feature>
<feature type="compositionally biased region" description="Pro residues" evidence="3">
    <location>
        <begin position="259"/>
        <end position="277"/>
    </location>
</feature>
<proteinExistence type="predicted"/>
<dbReference type="SMART" id="SM00036">
    <property type="entry name" value="CNH"/>
    <property type="match status" value="1"/>
</dbReference>
<dbReference type="PROSITE" id="PS50010">
    <property type="entry name" value="DH_2"/>
    <property type="match status" value="1"/>
</dbReference>
<dbReference type="Pfam" id="PF00780">
    <property type="entry name" value="CNH"/>
    <property type="match status" value="2"/>
</dbReference>
<feature type="region of interest" description="Disordered" evidence="3">
    <location>
        <begin position="415"/>
        <end position="465"/>
    </location>
</feature>
<keyword evidence="2" id="KW-0344">Guanine-nucleotide releasing factor</keyword>
<dbReference type="InterPro" id="IPR052233">
    <property type="entry name" value="Rho-type_GEFs"/>
</dbReference>
<feature type="region of interest" description="Disordered" evidence="3">
    <location>
        <begin position="1307"/>
        <end position="1337"/>
    </location>
</feature>
<evidence type="ECO:0000259" key="6">
    <source>
        <dbReference type="PROSITE" id="PS50219"/>
    </source>
</evidence>
<feature type="compositionally biased region" description="Polar residues" evidence="3">
    <location>
        <begin position="124"/>
        <end position="143"/>
    </location>
</feature>
<comment type="caution">
    <text evidence="7">The sequence shown here is derived from an EMBL/GenBank/DDBJ whole genome shotgun (WGS) entry which is preliminary data.</text>
</comment>
<feature type="compositionally biased region" description="Polar residues" evidence="3">
    <location>
        <begin position="230"/>
        <end position="239"/>
    </location>
</feature>
<name>A0A9P8I0S0_9PEZI</name>
<dbReference type="PANTHER" id="PTHR46572">
    <property type="entry name" value="RHO1 GDP-GTP EXCHANGE PROTEIN 1-RELATED"/>
    <property type="match status" value="1"/>
</dbReference>
<feature type="region of interest" description="Disordered" evidence="3">
    <location>
        <begin position="1"/>
        <end position="179"/>
    </location>
</feature>
<dbReference type="InterPro" id="IPR001180">
    <property type="entry name" value="CNH_dom"/>
</dbReference>
<evidence type="ECO:0008006" key="9">
    <source>
        <dbReference type="Google" id="ProtNLM"/>
    </source>
</evidence>
<evidence type="ECO:0000313" key="7">
    <source>
        <dbReference type="EMBL" id="KAH0538189.1"/>
    </source>
</evidence>
<evidence type="ECO:0000256" key="1">
    <source>
        <dbReference type="ARBA" id="ARBA00022553"/>
    </source>
</evidence>
<gene>
    <name evidence="7" type="ORF">FGG08_005205</name>
</gene>
<dbReference type="Pfam" id="PF15405">
    <property type="entry name" value="PH_5"/>
    <property type="match status" value="1"/>
</dbReference>
<feature type="region of interest" description="Disordered" evidence="3">
    <location>
        <begin position="196"/>
        <end position="378"/>
    </location>
</feature>
<feature type="compositionally biased region" description="Gly residues" evidence="3">
    <location>
        <begin position="66"/>
        <end position="78"/>
    </location>
</feature>
<feature type="compositionally biased region" description="Low complexity" evidence="3">
    <location>
        <begin position="212"/>
        <end position="229"/>
    </location>
</feature>
<dbReference type="InterPro" id="IPR001849">
    <property type="entry name" value="PH_domain"/>
</dbReference>
<dbReference type="SMART" id="SM00233">
    <property type="entry name" value="PH"/>
    <property type="match status" value="1"/>
</dbReference>
<dbReference type="PANTHER" id="PTHR46572:SF1">
    <property type="entry name" value="RHO1 GUANINE NUCLEOTIDE EXCHANGE FACTOR TUS1"/>
    <property type="match status" value="1"/>
</dbReference>
<reference evidence="7" key="1">
    <citation type="submission" date="2021-03" db="EMBL/GenBank/DDBJ databases">
        <title>Comparative genomics and phylogenomic investigation of the class Geoglossomycetes provide insights into ecological specialization and systematics.</title>
        <authorList>
            <person name="Melie T."/>
            <person name="Pirro S."/>
            <person name="Miller A.N."/>
            <person name="Quandt A."/>
        </authorList>
    </citation>
    <scope>NUCLEOTIDE SEQUENCE</scope>
    <source>
        <strain evidence="7">GBOQ0MN5Z8</strain>
    </source>
</reference>
<feature type="compositionally biased region" description="Low complexity" evidence="3">
    <location>
        <begin position="12"/>
        <end position="28"/>
    </location>
</feature>
<feature type="compositionally biased region" description="Polar residues" evidence="3">
    <location>
        <begin position="511"/>
        <end position="521"/>
    </location>
</feature>
<dbReference type="Proteomes" id="UP000698800">
    <property type="component" value="Unassembled WGS sequence"/>
</dbReference>
<dbReference type="SUPFAM" id="SSF48065">
    <property type="entry name" value="DBL homology domain (DH-domain)"/>
    <property type="match status" value="1"/>
</dbReference>
<feature type="compositionally biased region" description="Low complexity" evidence="3">
    <location>
        <begin position="760"/>
        <end position="769"/>
    </location>
</feature>
<dbReference type="Pfam" id="PF00621">
    <property type="entry name" value="RhoGEF"/>
    <property type="match status" value="1"/>
</dbReference>
<feature type="domain" description="CNH" evidence="6">
    <location>
        <begin position="1411"/>
        <end position="1696"/>
    </location>
</feature>
<evidence type="ECO:0000259" key="5">
    <source>
        <dbReference type="PROSITE" id="PS50010"/>
    </source>
</evidence>
<feature type="compositionally biased region" description="Basic and acidic residues" evidence="3">
    <location>
        <begin position="778"/>
        <end position="787"/>
    </location>
</feature>
<dbReference type="GO" id="GO:0005085">
    <property type="term" value="F:guanyl-nucleotide exchange factor activity"/>
    <property type="evidence" value="ECO:0007669"/>
    <property type="project" value="UniProtKB-KW"/>
</dbReference>
<feature type="compositionally biased region" description="Low complexity" evidence="3">
    <location>
        <begin position="1325"/>
        <end position="1337"/>
    </location>
</feature>
<dbReference type="Gene3D" id="1.20.900.10">
    <property type="entry name" value="Dbl homology (DH) domain"/>
    <property type="match status" value="1"/>
</dbReference>
<keyword evidence="8" id="KW-1185">Reference proteome</keyword>
<dbReference type="PROSITE" id="PS50003">
    <property type="entry name" value="PH_DOMAIN"/>
    <property type="match status" value="1"/>
</dbReference>
<evidence type="ECO:0000313" key="8">
    <source>
        <dbReference type="Proteomes" id="UP000698800"/>
    </source>
</evidence>
<feature type="domain" description="PH" evidence="4">
    <location>
        <begin position="1224"/>
        <end position="1396"/>
    </location>
</feature>
<keyword evidence="1" id="KW-0597">Phosphoprotein</keyword>
<dbReference type="Gene3D" id="2.30.29.30">
    <property type="entry name" value="Pleckstrin-homology domain (PH domain)/Phosphotyrosine-binding domain (PTB)"/>
    <property type="match status" value="1"/>
</dbReference>
<dbReference type="EMBL" id="JAGHQL010000119">
    <property type="protein sequence ID" value="KAH0538189.1"/>
    <property type="molecule type" value="Genomic_DNA"/>
</dbReference>
<dbReference type="InterPro" id="IPR057283">
    <property type="entry name" value="RGF3_WH"/>
</dbReference>
<feature type="region of interest" description="Disordered" evidence="3">
    <location>
        <begin position="736"/>
        <end position="819"/>
    </location>
</feature>
<evidence type="ECO:0000256" key="2">
    <source>
        <dbReference type="ARBA" id="ARBA00022658"/>
    </source>
</evidence>
<organism evidence="7 8">
    <name type="scientific">Glutinoglossum americanum</name>
    <dbReference type="NCBI Taxonomy" id="1670608"/>
    <lineage>
        <taxon>Eukaryota</taxon>
        <taxon>Fungi</taxon>
        <taxon>Dikarya</taxon>
        <taxon>Ascomycota</taxon>
        <taxon>Pezizomycotina</taxon>
        <taxon>Geoglossomycetes</taxon>
        <taxon>Geoglossales</taxon>
        <taxon>Geoglossaceae</taxon>
        <taxon>Glutinoglossum</taxon>
    </lineage>
</organism>
<feature type="compositionally biased region" description="Polar residues" evidence="3">
    <location>
        <begin position="456"/>
        <end position="465"/>
    </location>
</feature>
<dbReference type="InterPro" id="IPR000219">
    <property type="entry name" value="DH_dom"/>
</dbReference>
<accession>A0A9P8I0S0</accession>
<dbReference type="InterPro" id="IPR041675">
    <property type="entry name" value="PH_5"/>
</dbReference>
<dbReference type="OrthoDB" id="660555at2759"/>
<protein>
    <recommendedName>
        <fullName evidence="9">Rho1 guanine nucleotide exchange factor 3</fullName>
    </recommendedName>
</protein>
<dbReference type="CDD" id="cd00160">
    <property type="entry name" value="RhoGEF"/>
    <property type="match status" value="1"/>
</dbReference>
<dbReference type="InterPro" id="IPR011993">
    <property type="entry name" value="PH-like_dom_sf"/>
</dbReference>
<dbReference type="SMART" id="SM00325">
    <property type="entry name" value="RhoGEF"/>
    <property type="match status" value="1"/>
</dbReference>
<dbReference type="PROSITE" id="PS50219">
    <property type="entry name" value="CNH"/>
    <property type="match status" value="1"/>
</dbReference>
<feature type="compositionally biased region" description="Polar residues" evidence="3">
    <location>
        <begin position="297"/>
        <end position="318"/>
    </location>
</feature>